<dbReference type="RefSeq" id="WP_104005878.1">
    <property type="nucleotide sequence ID" value="NZ_FNVQ01000009.1"/>
</dbReference>
<accession>A0A1H6DTQ0</accession>
<dbReference type="Proteomes" id="UP000236745">
    <property type="component" value="Unassembled WGS sequence"/>
</dbReference>
<dbReference type="EMBL" id="FNVQ01000009">
    <property type="protein sequence ID" value="SEG88424.1"/>
    <property type="molecule type" value="Genomic_DNA"/>
</dbReference>
<dbReference type="Pfam" id="PF08843">
    <property type="entry name" value="AbiEii"/>
    <property type="match status" value="1"/>
</dbReference>
<dbReference type="Gene3D" id="3.10.450.620">
    <property type="entry name" value="JHP933, nucleotidyltransferase-like core domain"/>
    <property type="match status" value="1"/>
</dbReference>
<proteinExistence type="predicted"/>
<dbReference type="GO" id="GO:0016740">
    <property type="term" value="F:transferase activity"/>
    <property type="evidence" value="ECO:0007669"/>
    <property type="project" value="UniProtKB-KW"/>
</dbReference>
<organism evidence="1 2">
    <name type="scientific">Marinobacterium lutimaris</name>
    <dbReference type="NCBI Taxonomy" id="568106"/>
    <lineage>
        <taxon>Bacteria</taxon>
        <taxon>Pseudomonadati</taxon>
        <taxon>Pseudomonadota</taxon>
        <taxon>Gammaproteobacteria</taxon>
        <taxon>Oceanospirillales</taxon>
        <taxon>Oceanospirillaceae</taxon>
        <taxon>Marinobacterium</taxon>
    </lineage>
</organism>
<dbReference type="InterPro" id="IPR014942">
    <property type="entry name" value="AbiEii"/>
</dbReference>
<dbReference type="OrthoDB" id="1550603at2"/>
<reference evidence="1 2" key="1">
    <citation type="submission" date="2016-10" db="EMBL/GenBank/DDBJ databases">
        <authorList>
            <person name="de Groot N.N."/>
        </authorList>
    </citation>
    <scope>NUCLEOTIDE SEQUENCE [LARGE SCALE GENOMIC DNA]</scope>
    <source>
        <strain evidence="1 2">DSM 22012</strain>
    </source>
</reference>
<evidence type="ECO:0000313" key="1">
    <source>
        <dbReference type="EMBL" id="SEG88424.1"/>
    </source>
</evidence>
<keyword evidence="2" id="KW-1185">Reference proteome</keyword>
<keyword evidence="1" id="KW-0808">Transferase</keyword>
<protein>
    <submittedName>
        <fullName evidence="1">Nucleotidyl transferase AbiEii toxin, Type IV TA system</fullName>
    </submittedName>
</protein>
<name>A0A1H6DTQ0_9GAMM</name>
<evidence type="ECO:0000313" key="2">
    <source>
        <dbReference type="Proteomes" id="UP000236745"/>
    </source>
</evidence>
<sequence>MDRQSTYYRQVQLLLKVIPFVAKHECFALKGGTAINLFVRDFPRLSVDIDLVFLTMMKRDEALQTIKEHLEQLAIELTDHLDHTKVVRSYLDKSDALRLVVENQGVQIKIELSPVLRGTVYEPKVVPVSEAVEDEFGYAEIAVVSFADLYAGKICAALDRQHPRDLFDVKLLLDNEGISENLRKALLIYMVSHPRPIAELLKPNFRDLTAVYESEFRNMADQDLAQVELEAIRERLVTLINESLTTDERSFLLSFKSGSPNWELLELSGVSELPAVRWKLQNLAKLKSEKHEELYANLKHILGLSSSA</sequence>
<dbReference type="AlphaFoldDB" id="A0A1H6DTQ0"/>
<gene>
    <name evidence="1" type="ORF">SAMN05444390_10979</name>
</gene>